<accession>A0ACD5ZZ61</accession>
<reference evidence="1" key="1">
    <citation type="submission" date="2021-05" db="EMBL/GenBank/DDBJ databases">
        <authorList>
            <person name="Scholz U."/>
            <person name="Mascher M."/>
            <person name="Fiebig A."/>
        </authorList>
    </citation>
    <scope>NUCLEOTIDE SEQUENCE [LARGE SCALE GENOMIC DNA]</scope>
</reference>
<protein>
    <submittedName>
        <fullName evidence="1">Uncharacterized protein</fullName>
    </submittedName>
</protein>
<sequence>MATDTTVTGRATRPRRRRPDDASRLRDKISYRRSRLLEDAREVSELFAPHLAVLVCPAAGKATVYANPTVESVLRTYLPPNTDYGTETADQAAARVGAIRREARSIHARVSEERARLFAVARKVKAAQARQGRDHWWEVDVDLLQEADLPDFARALDVLRAEVLRRIDKLAKAPEPPQLQ</sequence>
<name>A0ACD5ZZ61_AVESA</name>
<proteinExistence type="predicted"/>
<organism evidence="1 2">
    <name type="scientific">Avena sativa</name>
    <name type="common">Oat</name>
    <dbReference type="NCBI Taxonomy" id="4498"/>
    <lineage>
        <taxon>Eukaryota</taxon>
        <taxon>Viridiplantae</taxon>
        <taxon>Streptophyta</taxon>
        <taxon>Embryophyta</taxon>
        <taxon>Tracheophyta</taxon>
        <taxon>Spermatophyta</taxon>
        <taxon>Magnoliopsida</taxon>
        <taxon>Liliopsida</taxon>
        <taxon>Poales</taxon>
        <taxon>Poaceae</taxon>
        <taxon>BOP clade</taxon>
        <taxon>Pooideae</taxon>
        <taxon>Poodae</taxon>
        <taxon>Poeae</taxon>
        <taxon>Poeae Chloroplast Group 1 (Aveneae type)</taxon>
        <taxon>Aveninae</taxon>
        <taxon>Avena</taxon>
    </lineage>
</organism>
<reference evidence="1" key="2">
    <citation type="submission" date="2025-09" db="UniProtKB">
        <authorList>
            <consortium name="EnsemblPlants"/>
        </authorList>
    </citation>
    <scope>IDENTIFICATION</scope>
</reference>
<keyword evidence="2" id="KW-1185">Reference proteome</keyword>
<evidence type="ECO:0000313" key="2">
    <source>
        <dbReference type="Proteomes" id="UP001732700"/>
    </source>
</evidence>
<dbReference type="Proteomes" id="UP001732700">
    <property type="component" value="Chromosome 7A"/>
</dbReference>
<dbReference type="EnsemblPlants" id="AVESA.00010b.r2.7AG1246210.1">
    <property type="protein sequence ID" value="AVESA.00010b.r2.7AG1246210.1.CDS.1"/>
    <property type="gene ID" value="AVESA.00010b.r2.7AG1246210"/>
</dbReference>
<evidence type="ECO:0000313" key="1">
    <source>
        <dbReference type="EnsemblPlants" id="AVESA.00010b.r2.7AG1246210.1.CDS.1"/>
    </source>
</evidence>